<dbReference type="Proteomes" id="UP000652681">
    <property type="component" value="Unassembled WGS sequence"/>
</dbReference>
<proteinExistence type="predicted"/>
<evidence type="ECO:0000256" key="1">
    <source>
        <dbReference type="ARBA" id="ARBA00023015"/>
    </source>
</evidence>
<sequence length="268" mass="30500">MSVGNNLKLLRKRKKLSQEEISATLGLTRSTYSGYENGVAQPNIDNLISLSEYHSIPIDELVKKDFEHFSEADWQRIDQGMYTDVKGMKLRVLTALVNEDNEELIELVPLKASAGYTSGYADPDYLKVLPTFTLPFLSKDKKYRSFPIKGDSMPPVVEGSYVVAEFVQNWLSVRNGTPCIVVTKDEGIVFKVLNNRLDTDQSFQLCSTNTFYQPYLVHVNDIIEIWKFVNYISPELPDVQMDKEGVSRSIMELQQEVSELKNLLIKKG</sequence>
<dbReference type="PROSITE" id="PS50943">
    <property type="entry name" value="HTH_CROC1"/>
    <property type="match status" value="1"/>
</dbReference>
<feature type="domain" description="HTH cro/C1-type" evidence="4">
    <location>
        <begin position="7"/>
        <end position="61"/>
    </location>
</feature>
<keyword evidence="1" id="KW-0805">Transcription regulation</keyword>
<dbReference type="InterPro" id="IPR015927">
    <property type="entry name" value="Peptidase_S24_S26A/B/C"/>
</dbReference>
<dbReference type="InterPro" id="IPR010982">
    <property type="entry name" value="Lambda_DNA-bd_dom_sf"/>
</dbReference>
<dbReference type="CDD" id="cd00093">
    <property type="entry name" value="HTH_XRE"/>
    <property type="match status" value="1"/>
</dbReference>
<dbReference type="Gene3D" id="1.10.260.40">
    <property type="entry name" value="lambda repressor-like DNA-binding domains"/>
    <property type="match status" value="1"/>
</dbReference>
<dbReference type="SMART" id="SM00530">
    <property type="entry name" value="HTH_XRE"/>
    <property type="match status" value="1"/>
</dbReference>
<dbReference type="GO" id="GO:0003677">
    <property type="term" value="F:DNA binding"/>
    <property type="evidence" value="ECO:0007669"/>
    <property type="project" value="UniProtKB-KW"/>
</dbReference>
<evidence type="ECO:0000256" key="2">
    <source>
        <dbReference type="ARBA" id="ARBA00023125"/>
    </source>
</evidence>
<organism evidence="5 6">
    <name type="scientific">Taishania pollutisoli</name>
    <dbReference type="NCBI Taxonomy" id="2766479"/>
    <lineage>
        <taxon>Bacteria</taxon>
        <taxon>Pseudomonadati</taxon>
        <taxon>Bacteroidota</taxon>
        <taxon>Flavobacteriia</taxon>
        <taxon>Flavobacteriales</taxon>
        <taxon>Crocinitomicaceae</taxon>
        <taxon>Taishania</taxon>
    </lineage>
</organism>
<evidence type="ECO:0000259" key="4">
    <source>
        <dbReference type="PROSITE" id="PS50943"/>
    </source>
</evidence>
<dbReference type="EMBL" id="JACVEL010000011">
    <property type="protein sequence ID" value="MBC9813508.1"/>
    <property type="molecule type" value="Genomic_DNA"/>
</dbReference>
<dbReference type="SUPFAM" id="SSF47413">
    <property type="entry name" value="lambda repressor-like DNA-binding domains"/>
    <property type="match status" value="1"/>
</dbReference>
<dbReference type="SUPFAM" id="SSF51306">
    <property type="entry name" value="LexA/Signal peptidase"/>
    <property type="match status" value="1"/>
</dbReference>
<dbReference type="InterPro" id="IPR001387">
    <property type="entry name" value="Cro/C1-type_HTH"/>
</dbReference>
<evidence type="ECO:0000313" key="5">
    <source>
        <dbReference type="EMBL" id="MBC9813508.1"/>
    </source>
</evidence>
<dbReference type="Pfam" id="PF01381">
    <property type="entry name" value="HTH_3"/>
    <property type="match status" value="1"/>
</dbReference>
<comment type="caution">
    <text evidence="5">The sequence shown here is derived from an EMBL/GenBank/DDBJ whole genome shotgun (WGS) entry which is preliminary data.</text>
</comment>
<gene>
    <name evidence="5" type="ORF">H9Y05_13605</name>
</gene>
<dbReference type="Gene3D" id="2.10.109.10">
    <property type="entry name" value="Umud Fragment, subunit A"/>
    <property type="match status" value="1"/>
</dbReference>
<evidence type="ECO:0000313" key="6">
    <source>
        <dbReference type="Proteomes" id="UP000652681"/>
    </source>
</evidence>
<dbReference type="PANTHER" id="PTHR40661">
    <property type="match status" value="1"/>
</dbReference>
<dbReference type="PANTHER" id="PTHR40661:SF3">
    <property type="entry name" value="FELS-1 PROPHAGE TRANSCRIPTIONAL REGULATOR"/>
    <property type="match status" value="1"/>
</dbReference>
<dbReference type="Pfam" id="PF00717">
    <property type="entry name" value="Peptidase_S24"/>
    <property type="match status" value="1"/>
</dbReference>
<keyword evidence="2" id="KW-0238">DNA-binding</keyword>
<accession>A0A8J6U0P6</accession>
<keyword evidence="6" id="KW-1185">Reference proteome</keyword>
<protein>
    <submittedName>
        <fullName evidence="5">Helix-turn-helix domain-containing protein</fullName>
    </submittedName>
</protein>
<evidence type="ECO:0000256" key="3">
    <source>
        <dbReference type="ARBA" id="ARBA00023163"/>
    </source>
</evidence>
<name>A0A8J6U0P6_9FLAO</name>
<reference evidence="5" key="1">
    <citation type="submission" date="2020-09" db="EMBL/GenBank/DDBJ databases">
        <title>Taishania pollutisoli gen. nov., sp. nov., Isolated from Tetrabromobisphenol A-Contaminated Soil.</title>
        <authorList>
            <person name="Chen Q."/>
        </authorList>
    </citation>
    <scope>NUCLEOTIDE SEQUENCE</scope>
    <source>
        <strain evidence="5">CZZ-1</strain>
    </source>
</reference>
<dbReference type="InterPro" id="IPR036286">
    <property type="entry name" value="LexA/Signal_pep-like_sf"/>
</dbReference>
<dbReference type="AlphaFoldDB" id="A0A8J6U0P6"/>
<keyword evidence="3" id="KW-0804">Transcription</keyword>